<organismHost>
    <name type="scientific">Choristoneura fumiferana</name>
    <name type="common">Spruce budworm moth</name>
    <name type="synonym">Archips fumiferana</name>
    <dbReference type="NCBI Taxonomy" id="7141"/>
</organismHost>
<proteinExistence type="predicted"/>
<dbReference type="EMBL" id="HF679132">
    <property type="protein sequence ID" value="CCU55757.1"/>
    <property type="molecule type" value="Genomic_DNA"/>
</dbReference>
<dbReference type="KEGG" id="vg:15613179"/>
<accession>A0A916KPM9</accession>
<reference evidence="2" key="1">
    <citation type="journal article" date="2013" name="J. Virol.">
        <title>New Insights into the Evolution of Entomopoxvirinae from the Complete Genome Sequences of Four Entomopoxviruses Infecting Adoxophyes honmai, Choristoneura biennis, Choristoneura rosaceana, and Mythimna separata.</title>
        <authorList>
            <person name="Theze J."/>
            <person name="Takatsuka J."/>
            <person name="Li Z."/>
            <person name="Gallais J."/>
            <person name="Doucet D."/>
            <person name="Arif B."/>
            <person name="Nakai M."/>
            <person name="Herniou E.A."/>
        </authorList>
    </citation>
    <scope>NUCLEOTIDE SEQUENCE</scope>
</reference>
<keyword evidence="1" id="KW-0472">Membrane</keyword>
<sequence>MRNNKEKYMNHFTDFIIRNLPFRNLIDTMKDNIIINNEQHKIDELFKYIYYHPLDLITISDISNADRKDEYVKQFINNLYMRYPYNEMDFIKNNIKYDDKIYSNITEINYFPDFTSDFLKYRLSHYESESSIRGGRVVTFSGIPDNGYGYILSQSDPASEYIWKIVDNYLMNDNEDKYDFYIQYIPFIEYFLHLYYKNIEPQNENNQVQNQFNANINHFVKKLNYFNTSQSRYNDIDKEQKFKKYLFNNTIDDIESIDDYNIIIERIFETIFLYNIMDMDTNAMLDTIITDSSHMLITKFYSKYLPNPDDLYILWASYNMTVIMNDKTITNIIYINSLIGILLYLLISFDNVTDLQPSIDLIKTYYNNNLFNYKIPDINPIREIKTNLEQISNRITIVEGVREKYNELDRGGSYIEVKKIIKPITISTYDNVVFGIEDADNKMSAIVRESPDIKYKLYLNQAIKLINIITEISNVGNPLTHSPQRNTNYVGITALNYNIMKQHYIKTFKNTNIDIKNIISNNLDIIKNYKNNNLYDSDKIKLNYKSFISLLPTIYYIIFYNQPMVEKDIYRRAIVQQPGEEPIPQPPTRTKRVRFNPFNVEEAIITPDPQPVFNITKKNYLYDTLFWSGISIDDYNNFPLYIKTIIMDSCLILGIQINDDNYRNCVIYDPIEYNDSITKICIIPYPYTSNRSMYDIFKQVSDRIRNVYNIQPNYYINNFEKHIGLSTTGNNIFINKLSDCDDIKDLINIYVLLRELNPGTDDLKLPTSQHMYLAITLLDLMGFTPVLTRRNTSVGTSYYIQTDRQVNSSNLLSLMSKDYKYINKSKDASDVIVNILSPLLGYLRFVLNYYRTNISTLSAGSNNSTHECCIPIMSNPLDQLRNIDISFTESDNILDIMNKDMFNLDNDIFKHIMINNMYGGTNTDIVDVIYDNIPQSIYMKTDIVDKIYDKMFAGAYSINDILEMTYNDDAEDINNYDTNVTKDLIRKLRKLLNRSNLANIEDNANIVKSQILSSINNVFNRYSCSERTPIQYLVNIRSLLKQYSNENIEVTPDLKEDIRNTITGIYKNTKKIIKIITVLSAGIDLVRAYKRSNIDVTDTVIDENFIKRLCELCKDSFYKYNRNNDVVYKNLLKDVFSDVEINDYDLDDPIDEVC</sequence>
<keyword evidence="3" id="KW-1185">Reference proteome</keyword>
<dbReference type="RefSeq" id="YP_008004259.1">
    <property type="nucleotide sequence ID" value="NC_021248.1"/>
</dbReference>
<dbReference type="GeneID" id="15613179"/>
<dbReference type="Proteomes" id="UP000792220">
    <property type="component" value="Genome"/>
</dbReference>
<evidence type="ECO:0000256" key="1">
    <source>
        <dbReference type="SAM" id="Phobius"/>
    </source>
</evidence>
<gene>
    <name evidence="2" type="ORF">CHBEV_189</name>
</gene>
<organism evidence="2 3">
    <name type="scientific">Choristoneura biennis entomopoxvirus</name>
    <name type="common">CbEPV</name>
    <dbReference type="NCBI Taxonomy" id="10288"/>
    <lineage>
        <taxon>Viruses</taxon>
        <taxon>Varidnaviria</taxon>
        <taxon>Bamfordvirae</taxon>
        <taxon>Nucleocytoviricota</taxon>
        <taxon>Pokkesviricetes</taxon>
        <taxon>Chitovirales</taxon>
        <taxon>Poxviridae</taxon>
        <taxon>Entomopoxvirinae</taxon>
        <taxon>Betaentomopoxvirus</taxon>
        <taxon>Betaentomopoxvirus cbiennis</taxon>
    </lineage>
</organism>
<name>A0A916KPM9_CBEPV</name>
<protein>
    <submittedName>
        <fullName evidence="2">P4a</fullName>
    </submittedName>
</protein>
<keyword evidence="1" id="KW-1133">Transmembrane helix</keyword>
<evidence type="ECO:0000313" key="2">
    <source>
        <dbReference type="EMBL" id="CCU55757.1"/>
    </source>
</evidence>
<evidence type="ECO:0000313" key="3">
    <source>
        <dbReference type="Proteomes" id="UP000792220"/>
    </source>
</evidence>
<keyword evidence="1" id="KW-0812">Transmembrane</keyword>
<dbReference type="OrthoDB" id="2209at10239"/>
<feature type="transmembrane region" description="Helical" evidence="1">
    <location>
        <begin position="328"/>
        <end position="347"/>
    </location>
</feature>